<keyword evidence="3" id="KW-1185">Reference proteome</keyword>
<feature type="transmembrane region" description="Helical" evidence="1">
    <location>
        <begin position="20"/>
        <end position="40"/>
    </location>
</feature>
<dbReference type="Proteomes" id="UP000737402">
    <property type="component" value="Unassembled WGS sequence"/>
</dbReference>
<comment type="caution">
    <text evidence="2">The sequence shown here is derived from an EMBL/GenBank/DDBJ whole genome shotgun (WGS) entry which is preliminary data.</text>
</comment>
<feature type="transmembrane region" description="Helical" evidence="1">
    <location>
        <begin position="165"/>
        <end position="184"/>
    </location>
</feature>
<feature type="transmembrane region" description="Helical" evidence="1">
    <location>
        <begin position="133"/>
        <end position="156"/>
    </location>
</feature>
<dbReference type="EMBL" id="JAFBED010000008">
    <property type="protein sequence ID" value="MBM7621490.1"/>
    <property type="molecule type" value="Genomic_DNA"/>
</dbReference>
<evidence type="ECO:0008006" key="4">
    <source>
        <dbReference type="Google" id="ProtNLM"/>
    </source>
</evidence>
<reference evidence="2 3" key="1">
    <citation type="submission" date="2021-01" db="EMBL/GenBank/DDBJ databases">
        <title>Genomic Encyclopedia of Type Strains, Phase IV (KMG-IV): sequencing the most valuable type-strain genomes for metagenomic binning, comparative biology and taxonomic classification.</title>
        <authorList>
            <person name="Goeker M."/>
        </authorList>
    </citation>
    <scope>NUCLEOTIDE SEQUENCE [LARGE SCALE GENOMIC DNA]</scope>
    <source>
        <strain evidence="2 3">DSM 25879</strain>
    </source>
</reference>
<gene>
    <name evidence="2" type="ORF">JOC95_003379</name>
</gene>
<organism evidence="2 3">
    <name type="scientific">Sutcliffiella tianshenii</name>
    <dbReference type="NCBI Taxonomy" id="1463404"/>
    <lineage>
        <taxon>Bacteria</taxon>
        <taxon>Bacillati</taxon>
        <taxon>Bacillota</taxon>
        <taxon>Bacilli</taxon>
        <taxon>Bacillales</taxon>
        <taxon>Bacillaceae</taxon>
        <taxon>Sutcliffiella</taxon>
    </lineage>
</organism>
<evidence type="ECO:0000313" key="3">
    <source>
        <dbReference type="Proteomes" id="UP000737402"/>
    </source>
</evidence>
<keyword evidence="1" id="KW-0472">Membrane</keyword>
<accession>A0ABS2P3F4</accession>
<keyword evidence="1" id="KW-0812">Transmembrane</keyword>
<sequence>MMRMKGLLWKDWKLAKKTFLQNIAVICVAWSLGIGLALYYEEPMVATGIGMFLLITHLLYMGVGLPILIHQETKTMLWLHSPCSAFALLSSKFLVSFLTLLLSLSFIFILVSLSNALLETPVWMDGEKWWELAFLFAGITLVSVYLGFWGLFIWVLNVSVRAKSIIGKIIQVIIGLSIFPIFHIHQWSAETRLITHISEIGKLPMPTFESQFENDNFTFGMTMGELSIGYLGFYATICAVLFVISALWMEKKMEM</sequence>
<evidence type="ECO:0000256" key="1">
    <source>
        <dbReference type="SAM" id="Phobius"/>
    </source>
</evidence>
<feature type="transmembrane region" description="Helical" evidence="1">
    <location>
        <begin position="46"/>
        <end position="69"/>
    </location>
</feature>
<keyword evidence="1" id="KW-1133">Transmembrane helix</keyword>
<proteinExistence type="predicted"/>
<dbReference type="RefSeq" id="WP_204418279.1">
    <property type="nucleotide sequence ID" value="NZ_JAFBED010000008.1"/>
</dbReference>
<feature type="transmembrane region" description="Helical" evidence="1">
    <location>
        <begin position="228"/>
        <end position="249"/>
    </location>
</feature>
<name>A0ABS2P3F4_9BACI</name>
<feature type="transmembrane region" description="Helical" evidence="1">
    <location>
        <begin position="93"/>
        <end position="113"/>
    </location>
</feature>
<evidence type="ECO:0000313" key="2">
    <source>
        <dbReference type="EMBL" id="MBM7621490.1"/>
    </source>
</evidence>
<protein>
    <recommendedName>
        <fullName evidence="4">ABC transporter permease</fullName>
    </recommendedName>
</protein>